<dbReference type="HOGENOM" id="CLU_3317405_0_0_11"/>
<evidence type="ECO:0000313" key="1">
    <source>
        <dbReference type="EMBL" id="EPJ36600.1"/>
    </source>
</evidence>
<name>S4MLX5_9ACTN</name>
<protein>
    <submittedName>
        <fullName evidence="1">Uncharacterized protein</fullName>
    </submittedName>
</protein>
<keyword evidence="2" id="KW-1185">Reference proteome</keyword>
<dbReference type="Proteomes" id="UP000015001">
    <property type="component" value="Unassembled WGS sequence"/>
</dbReference>
<proteinExistence type="predicted"/>
<dbReference type="EMBL" id="AOPY01001554">
    <property type="protein sequence ID" value="EPJ36600.1"/>
    <property type="molecule type" value="Genomic_DNA"/>
</dbReference>
<organism evidence="1 2">
    <name type="scientific">Streptomyces afghaniensis 772</name>
    <dbReference type="NCBI Taxonomy" id="1283301"/>
    <lineage>
        <taxon>Bacteria</taxon>
        <taxon>Bacillati</taxon>
        <taxon>Actinomycetota</taxon>
        <taxon>Actinomycetes</taxon>
        <taxon>Kitasatosporales</taxon>
        <taxon>Streptomycetaceae</taxon>
        <taxon>Streptomyces</taxon>
    </lineage>
</organism>
<dbReference type="AlphaFoldDB" id="S4MLX5"/>
<accession>S4MLX5</accession>
<reference evidence="1 2" key="1">
    <citation type="submission" date="2013-02" db="EMBL/GenBank/DDBJ databases">
        <title>Draft Genome Sequence of Streptomyces afghaniensis, Which Produces Compounds of the Julimycin B-Complex.</title>
        <authorList>
            <person name="Gruening B.A."/>
            <person name="Praeg A."/>
            <person name="Erxleben A."/>
            <person name="Guenther S."/>
            <person name="Fiedler H.-P."/>
            <person name="Goodfellow M."/>
            <person name="Mueller M."/>
        </authorList>
    </citation>
    <scope>NUCLEOTIDE SEQUENCE [LARGE SCALE GENOMIC DNA]</scope>
    <source>
        <strain evidence="1 2">772</strain>
    </source>
</reference>
<evidence type="ECO:0000313" key="2">
    <source>
        <dbReference type="Proteomes" id="UP000015001"/>
    </source>
</evidence>
<gene>
    <name evidence="1" type="ORF">STAFG_6352</name>
</gene>
<sequence length="39" mass="4674">MRLPPWLRRLVRECCRRAEAHPAHGVARLQLLDVRWSHS</sequence>
<comment type="caution">
    <text evidence="1">The sequence shown here is derived from an EMBL/GenBank/DDBJ whole genome shotgun (WGS) entry which is preliminary data.</text>
</comment>